<proteinExistence type="predicted"/>
<dbReference type="InterPro" id="IPR046500">
    <property type="entry name" value="DUF6678"/>
</dbReference>
<dbReference type="RefSeq" id="WP_174881230.1">
    <property type="nucleotide sequence ID" value="NZ_CADEPK010000329.1"/>
</dbReference>
<sequence length="139" mass="16737">MESFKKKVQAIVTEKQLCSIMNNTKWERLRIGVLNRLPFTPPYQVKYILQEKPEPATFDTDVWYLGDWIEGLFPFYAIEWIKVRPRYVKHKGRLVDDEVIDITEQFRELLHNLHIPYKEENNAFYIYGYSASTEFIRND</sequence>
<keyword evidence="2" id="KW-1185">Reference proteome</keyword>
<reference evidence="1 2" key="1">
    <citation type="submission" date="2023-07" db="EMBL/GenBank/DDBJ databases">
        <title>Genomic Encyclopedia of Type Strains, Phase IV (KMG-IV): sequencing the most valuable type-strain genomes for metagenomic binning, comparative biology and taxonomic classification.</title>
        <authorList>
            <person name="Goeker M."/>
        </authorList>
    </citation>
    <scope>NUCLEOTIDE SEQUENCE [LARGE SCALE GENOMIC DNA]</scope>
    <source>
        <strain evidence="1 2">DSM 17723</strain>
    </source>
</reference>
<dbReference type="Proteomes" id="UP001232245">
    <property type="component" value="Unassembled WGS sequence"/>
</dbReference>
<dbReference type="Pfam" id="PF20383">
    <property type="entry name" value="DUF6678"/>
    <property type="match status" value="1"/>
</dbReference>
<dbReference type="EMBL" id="JAUSTZ010000001">
    <property type="protein sequence ID" value="MDQ0223880.1"/>
    <property type="molecule type" value="Genomic_DNA"/>
</dbReference>
<organism evidence="1 2">
    <name type="scientific">Metabacillus niabensis</name>
    <dbReference type="NCBI Taxonomy" id="324854"/>
    <lineage>
        <taxon>Bacteria</taxon>
        <taxon>Bacillati</taxon>
        <taxon>Bacillota</taxon>
        <taxon>Bacilli</taxon>
        <taxon>Bacillales</taxon>
        <taxon>Bacillaceae</taxon>
        <taxon>Metabacillus</taxon>
    </lineage>
</organism>
<protein>
    <submittedName>
        <fullName evidence="1">Uncharacterized protein</fullName>
    </submittedName>
</protein>
<gene>
    <name evidence="1" type="ORF">J2S02_000202</name>
</gene>
<name>A0ABT9YXT6_9BACI</name>
<comment type="caution">
    <text evidence="1">The sequence shown here is derived from an EMBL/GenBank/DDBJ whole genome shotgun (WGS) entry which is preliminary data.</text>
</comment>
<evidence type="ECO:0000313" key="1">
    <source>
        <dbReference type="EMBL" id="MDQ0223880.1"/>
    </source>
</evidence>
<accession>A0ABT9YXT6</accession>
<evidence type="ECO:0000313" key="2">
    <source>
        <dbReference type="Proteomes" id="UP001232245"/>
    </source>
</evidence>